<keyword evidence="2" id="KW-1185">Reference proteome</keyword>
<dbReference type="Proteomes" id="UP001333110">
    <property type="component" value="Unassembled WGS sequence"/>
</dbReference>
<accession>A0AAN7S7E0</accession>
<comment type="caution">
    <text evidence="1">The sequence shown here is derived from an EMBL/GenBank/DDBJ whole genome shotgun (WGS) entry which is preliminary data.</text>
</comment>
<evidence type="ECO:0000313" key="1">
    <source>
        <dbReference type="EMBL" id="KAK4831080.1"/>
    </source>
</evidence>
<evidence type="ECO:0008006" key="3">
    <source>
        <dbReference type="Google" id="ProtNLM"/>
    </source>
</evidence>
<evidence type="ECO:0000313" key="2">
    <source>
        <dbReference type="Proteomes" id="UP001333110"/>
    </source>
</evidence>
<protein>
    <recommendedName>
        <fullName evidence="3">Rna-directed dna polymerase from mobile element jockey-like</fullName>
    </recommendedName>
</protein>
<name>A0AAN7S7E0_MYCAM</name>
<sequence length="116" mass="13919">MPEGHAAIQRDLNRLEKWADRNLVKFNKGKFKVLHLRRNNPMHQYNLEKRRLSAILSMCINTCGAHWKDEKQWAQTEIQELPIKHKKNFFTVKVVRHWNRLPRGVVESPCFEIFKT</sequence>
<dbReference type="AlphaFoldDB" id="A0AAN7S7E0"/>
<gene>
    <name evidence="1" type="ORF">QYF61_015278</name>
</gene>
<proteinExistence type="predicted"/>
<dbReference type="EMBL" id="JAUNZN010000001">
    <property type="protein sequence ID" value="KAK4831080.1"/>
    <property type="molecule type" value="Genomic_DNA"/>
</dbReference>
<reference evidence="1 2" key="1">
    <citation type="journal article" date="2023" name="J. Hered.">
        <title>Chromosome-level genome of the wood stork (Mycteria americana) provides insight into avian chromosome evolution.</title>
        <authorList>
            <person name="Flamio R. Jr."/>
            <person name="Ramstad K.M."/>
        </authorList>
    </citation>
    <scope>NUCLEOTIDE SEQUENCE [LARGE SCALE GENOMIC DNA]</scope>
    <source>
        <strain evidence="1">JAX WOST 10</strain>
    </source>
</reference>
<organism evidence="1 2">
    <name type="scientific">Mycteria americana</name>
    <name type="common">Wood stork</name>
    <dbReference type="NCBI Taxonomy" id="33587"/>
    <lineage>
        <taxon>Eukaryota</taxon>
        <taxon>Metazoa</taxon>
        <taxon>Chordata</taxon>
        <taxon>Craniata</taxon>
        <taxon>Vertebrata</taxon>
        <taxon>Euteleostomi</taxon>
        <taxon>Archelosauria</taxon>
        <taxon>Archosauria</taxon>
        <taxon>Dinosauria</taxon>
        <taxon>Saurischia</taxon>
        <taxon>Theropoda</taxon>
        <taxon>Coelurosauria</taxon>
        <taxon>Aves</taxon>
        <taxon>Neognathae</taxon>
        <taxon>Neoaves</taxon>
        <taxon>Aequornithes</taxon>
        <taxon>Ciconiiformes</taxon>
        <taxon>Ciconiidae</taxon>
        <taxon>Mycteria</taxon>
    </lineage>
</organism>